<protein>
    <recommendedName>
        <fullName evidence="3">Protein kinase domain-containing protein</fullName>
    </recommendedName>
</protein>
<evidence type="ECO:0000313" key="2">
    <source>
        <dbReference type="Proteomes" id="UP000054988"/>
    </source>
</evidence>
<accession>A0A0W0EUK3</accession>
<proteinExistence type="predicted"/>
<dbReference type="AlphaFoldDB" id="A0A0W0EUK3"/>
<evidence type="ECO:0000313" key="1">
    <source>
        <dbReference type="EMBL" id="KTB27736.1"/>
    </source>
</evidence>
<sequence>MHFVQTCRSQHENLHLFKSRGRLHVVQLLDRTEDGRLVFEKYPRISLEAFTAFDVMEALHSRGFVHRDVVARNFLQVVTGDGTLVACDLETDHASVTCKAPELSVENPPYTVESDVYGIRTLLSFTVLRHLLSSSHSRLSFGMLES</sequence>
<name>A0A0W0EUK3_MONRR</name>
<evidence type="ECO:0008006" key="3">
    <source>
        <dbReference type="Google" id="ProtNLM"/>
    </source>
</evidence>
<dbReference type="Gene3D" id="1.10.510.10">
    <property type="entry name" value="Transferase(Phosphotransferase) domain 1"/>
    <property type="match status" value="1"/>
</dbReference>
<reference evidence="1 2" key="1">
    <citation type="submission" date="2015-12" db="EMBL/GenBank/DDBJ databases">
        <title>Draft genome sequence of Moniliophthora roreri, the causal agent of frosty pod rot of cacao.</title>
        <authorList>
            <person name="Aime M.C."/>
            <person name="Diaz-Valderrama J.R."/>
            <person name="Kijpornyongpan T."/>
            <person name="Phillips-Mora W."/>
        </authorList>
    </citation>
    <scope>NUCLEOTIDE SEQUENCE [LARGE SCALE GENOMIC DNA]</scope>
    <source>
        <strain evidence="1 2">MCA 2952</strain>
    </source>
</reference>
<comment type="caution">
    <text evidence="1">The sequence shown here is derived from an EMBL/GenBank/DDBJ whole genome shotgun (WGS) entry which is preliminary data.</text>
</comment>
<gene>
    <name evidence="1" type="ORF">WG66_19656</name>
</gene>
<organism evidence="1 2">
    <name type="scientific">Moniliophthora roreri</name>
    <name type="common">Frosty pod rot fungus</name>
    <name type="synonym">Monilia roreri</name>
    <dbReference type="NCBI Taxonomy" id="221103"/>
    <lineage>
        <taxon>Eukaryota</taxon>
        <taxon>Fungi</taxon>
        <taxon>Dikarya</taxon>
        <taxon>Basidiomycota</taxon>
        <taxon>Agaricomycotina</taxon>
        <taxon>Agaricomycetes</taxon>
        <taxon>Agaricomycetidae</taxon>
        <taxon>Agaricales</taxon>
        <taxon>Marasmiineae</taxon>
        <taxon>Marasmiaceae</taxon>
        <taxon>Moniliophthora</taxon>
    </lineage>
</organism>
<dbReference type="EMBL" id="LATX01002520">
    <property type="protein sequence ID" value="KTB27736.1"/>
    <property type="molecule type" value="Genomic_DNA"/>
</dbReference>
<dbReference type="SUPFAM" id="SSF56112">
    <property type="entry name" value="Protein kinase-like (PK-like)"/>
    <property type="match status" value="1"/>
</dbReference>
<dbReference type="InterPro" id="IPR011009">
    <property type="entry name" value="Kinase-like_dom_sf"/>
</dbReference>
<dbReference type="Proteomes" id="UP000054988">
    <property type="component" value="Unassembled WGS sequence"/>
</dbReference>